<organism evidence="3 4">
    <name type="scientific">Pseudovibrio denitrificans</name>
    <dbReference type="NCBI Taxonomy" id="258256"/>
    <lineage>
        <taxon>Bacteria</taxon>
        <taxon>Pseudomonadati</taxon>
        <taxon>Pseudomonadota</taxon>
        <taxon>Alphaproteobacteria</taxon>
        <taxon>Hyphomicrobiales</taxon>
        <taxon>Stappiaceae</taxon>
        <taxon>Pseudovibrio</taxon>
    </lineage>
</organism>
<dbReference type="PANTHER" id="PTHR13847:SF289">
    <property type="entry name" value="GLYCINE OXIDASE"/>
    <property type="match status" value="1"/>
</dbReference>
<keyword evidence="4" id="KW-1185">Reference proteome</keyword>
<gene>
    <name evidence="3" type="ORF">SAMN05444141_101324</name>
</gene>
<dbReference type="Proteomes" id="UP000183371">
    <property type="component" value="Unassembled WGS sequence"/>
</dbReference>
<dbReference type="InterPro" id="IPR006076">
    <property type="entry name" value="FAD-dep_OxRdtase"/>
</dbReference>
<feature type="domain" description="FAD dependent oxidoreductase" evidence="2">
    <location>
        <begin position="5"/>
        <end position="395"/>
    </location>
</feature>
<dbReference type="SUPFAM" id="SSF51905">
    <property type="entry name" value="FAD/NAD(P)-binding domain"/>
    <property type="match status" value="1"/>
</dbReference>
<dbReference type="Pfam" id="PF01266">
    <property type="entry name" value="DAO"/>
    <property type="match status" value="1"/>
</dbReference>
<accession>A0A1I6XNW3</accession>
<proteinExistence type="predicted"/>
<dbReference type="SUPFAM" id="SSF54373">
    <property type="entry name" value="FAD-linked reductases, C-terminal domain"/>
    <property type="match status" value="1"/>
</dbReference>
<evidence type="ECO:0000313" key="4">
    <source>
        <dbReference type="Proteomes" id="UP000183371"/>
    </source>
</evidence>
<dbReference type="AlphaFoldDB" id="A0A1I6XNW3"/>
<dbReference type="Gene3D" id="3.30.9.10">
    <property type="entry name" value="D-Amino Acid Oxidase, subunit A, domain 2"/>
    <property type="match status" value="1"/>
</dbReference>
<dbReference type="EMBL" id="FPBD01000001">
    <property type="protein sequence ID" value="SFT39767.1"/>
    <property type="molecule type" value="Genomic_DNA"/>
</dbReference>
<reference evidence="4" key="1">
    <citation type="submission" date="2016-10" db="EMBL/GenBank/DDBJ databases">
        <authorList>
            <person name="Varghese N."/>
            <person name="Submissions S."/>
        </authorList>
    </citation>
    <scope>NUCLEOTIDE SEQUENCE [LARGE SCALE GENOMIC DNA]</scope>
    <source>
        <strain evidence="4">DSM 17465</strain>
    </source>
</reference>
<sequence length="413" mass="44748">MTASDVTILGAGLVGICSALSLAEKGFRVHMVDRDAPGQATSAGNAGIISPWSVVPQSMPGIWKKVPGWLLDPQGPVSIKPSYLPRVSLWGLRFLYEGRQERIQPISDAMFALNHDCVELYRHHLAGTGHDHLLQDSWYVHAFRDASQVNLSSPDYAMRKAVGAEIEQIGAAELRKLEPSLTHDFEAAVLIKGQARAVSPGKIGEVLAEKLLAMGGIIERAKVLKISPQEDGSWTYVTEQGEHSTPKLVLSMGVWSAELLKPLGIKIPMEAERGYHVSFDNPGVSLCHSVMDMDMKFVASSMEDAIRVAGTAEFAGLDAPINQKRLDALVALASKLLPDLNTTQISTWSGQRPSLPDSLPCIGQIDGFQNLIGAFGHSHYGLMMAPKTGRLVADLVAGLTPNIDMSPYHVTRY</sequence>
<name>A0A1I6XNW3_9HYPH</name>
<dbReference type="Gene3D" id="3.50.50.60">
    <property type="entry name" value="FAD/NAD(P)-binding domain"/>
    <property type="match status" value="2"/>
</dbReference>
<dbReference type="PANTHER" id="PTHR13847">
    <property type="entry name" value="SARCOSINE DEHYDROGENASE-RELATED"/>
    <property type="match status" value="1"/>
</dbReference>
<evidence type="ECO:0000313" key="3">
    <source>
        <dbReference type="EMBL" id="SFT39767.1"/>
    </source>
</evidence>
<evidence type="ECO:0000259" key="2">
    <source>
        <dbReference type="Pfam" id="PF01266"/>
    </source>
</evidence>
<protein>
    <submittedName>
        <fullName evidence="3">D-amino-acid dehydrogenase</fullName>
    </submittedName>
</protein>
<dbReference type="GO" id="GO:0005737">
    <property type="term" value="C:cytoplasm"/>
    <property type="evidence" value="ECO:0007669"/>
    <property type="project" value="TreeGrafter"/>
</dbReference>
<keyword evidence="1" id="KW-0560">Oxidoreductase</keyword>
<dbReference type="GO" id="GO:0016491">
    <property type="term" value="F:oxidoreductase activity"/>
    <property type="evidence" value="ECO:0007669"/>
    <property type="project" value="UniProtKB-KW"/>
</dbReference>
<dbReference type="RefSeq" id="WP_083416443.1">
    <property type="nucleotide sequence ID" value="NZ_FPBD01000001.1"/>
</dbReference>
<evidence type="ECO:0000256" key="1">
    <source>
        <dbReference type="ARBA" id="ARBA00023002"/>
    </source>
</evidence>
<dbReference type="InterPro" id="IPR036188">
    <property type="entry name" value="FAD/NAD-bd_sf"/>
</dbReference>